<accession>A0A8X7U2U4</accession>
<feature type="region of interest" description="Disordered" evidence="1">
    <location>
        <begin position="33"/>
        <end position="64"/>
    </location>
</feature>
<dbReference type="EMBL" id="JAAMPC010000014">
    <property type="protein sequence ID" value="KAG2261111.1"/>
    <property type="molecule type" value="Genomic_DNA"/>
</dbReference>
<dbReference type="AlphaFoldDB" id="A0A8X7U2U4"/>
<organism evidence="2 3">
    <name type="scientific">Brassica carinata</name>
    <name type="common">Ethiopian mustard</name>
    <name type="synonym">Abyssinian cabbage</name>
    <dbReference type="NCBI Taxonomy" id="52824"/>
    <lineage>
        <taxon>Eukaryota</taxon>
        <taxon>Viridiplantae</taxon>
        <taxon>Streptophyta</taxon>
        <taxon>Embryophyta</taxon>
        <taxon>Tracheophyta</taxon>
        <taxon>Spermatophyta</taxon>
        <taxon>Magnoliopsida</taxon>
        <taxon>eudicotyledons</taxon>
        <taxon>Gunneridae</taxon>
        <taxon>Pentapetalae</taxon>
        <taxon>rosids</taxon>
        <taxon>malvids</taxon>
        <taxon>Brassicales</taxon>
        <taxon>Brassicaceae</taxon>
        <taxon>Brassiceae</taxon>
        <taxon>Brassica</taxon>
    </lineage>
</organism>
<gene>
    <name evidence="2" type="ORF">Bca52824_068190</name>
</gene>
<evidence type="ECO:0000256" key="1">
    <source>
        <dbReference type="SAM" id="MobiDB-lite"/>
    </source>
</evidence>
<keyword evidence="3" id="KW-1185">Reference proteome</keyword>
<evidence type="ECO:0000313" key="2">
    <source>
        <dbReference type="EMBL" id="KAG2261111.1"/>
    </source>
</evidence>
<comment type="caution">
    <text evidence="2">The sequence shown here is derived from an EMBL/GenBank/DDBJ whole genome shotgun (WGS) entry which is preliminary data.</text>
</comment>
<proteinExistence type="predicted"/>
<dbReference type="Proteomes" id="UP000886595">
    <property type="component" value="Unassembled WGS sequence"/>
</dbReference>
<reference evidence="2 3" key="1">
    <citation type="submission" date="2020-02" db="EMBL/GenBank/DDBJ databases">
        <authorList>
            <person name="Ma Q."/>
            <person name="Huang Y."/>
            <person name="Song X."/>
            <person name="Pei D."/>
        </authorList>
    </citation>
    <scope>NUCLEOTIDE SEQUENCE [LARGE SCALE GENOMIC DNA]</scope>
    <source>
        <strain evidence="2">Sxm20200214</strain>
        <tissue evidence="2">Leaf</tissue>
    </source>
</reference>
<feature type="non-terminal residue" evidence="2">
    <location>
        <position position="1"/>
    </location>
</feature>
<sequence length="64" mass="7284">MSKSFSTWFILLPPRLEYNSKHVSWGLGAADQSKSNLGSSVDDEENLHPNQSSLEKQPLPWELR</sequence>
<name>A0A8X7U2U4_BRACI</name>
<protein>
    <submittedName>
        <fullName evidence="2">Uncharacterized protein</fullName>
    </submittedName>
</protein>
<evidence type="ECO:0000313" key="3">
    <source>
        <dbReference type="Proteomes" id="UP000886595"/>
    </source>
</evidence>